<accession>A0A550C983</accession>
<sequence length="132" mass="14517">MARTEQLSLLSAGACNAILPAEGTPASNIHTILTILSSPFFGCGSTDALLRSYARPNLWLMTLAPLRVESLYLHRDNLTRQSRQPALHLSIPTVFLLHERTALDIVTVMLAEIPEFSVHKNLMAYVALTFSA</sequence>
<proteinExistence type="predicted"/>
<protein>
    <submittedName>
        <fullName evidence="1">Uncharacterized protein</fullName>
    </submittedName>
</protein>
<evidence type="ECO:0000313" key="2">
    <source>
        <dbReference type="Proteomes" id="UP000320762"/>
    </source>
</evidence>
<evidence type="ECO:0000313" key="1">
    <source>
        <dbReference type="EMBL" id="TRM61357.1"/>
    </source>
</evidence>
<keyword evidence="2" id="KW-1185">Reference proteome</keyword>
<reference evidence="1 2" key="1">
    <citation type="journal article" date="2019" name="New Phytol.">
        <title>Comparative genomics reveals unique wood-decay strategies and fruiting body development in the Schizophyllaceae.</title>
        <authorList>
            <person name="Almasi E."/>
            <person name="Sahu N."/>
            <person name="Krizsan K."/>
            <person name="Balint B."/>
            <person name="Kovacs G.M."/>
            <person name="Kiss B."/>
            <person name="Cseklye J."/>
            <person name="Drula E."/>
            <person name="Henrissat B."/>
            <person name="Nagy I."/>
            <person name="Chovatia M."/>
            <person name="Adam C."/>
            <person name="LaButti K."/>
            <person name="Lipzen A."/>
            <person name="Riley R."/>
            <person name="Grigoriev I.V."/>
            <person name="Nagy L.G."/>
        </authorList>
    </citation>
    <scope>NUCLEOTIDE SEQUENCE [LARGE SCALE GENOMIC DNA]</scope>
    <source>
        <strain evidence="1 2">NL-1724</strain>
    </source>
</reference>
<dbReference type="AlphaFoldDB" id="A0A550C983"/>
<dbReference type="EMBL" id="VDMD01000017">
    <property type="protein sequence ID" value="TRM61357.1"/>
    <property type="molecule type" value="Genomic_DNA"/>
</dbReference>
<comment type="caution">
    <text evidence="1">The sequence shown here is derived from an EMBL/GenBank/DDBJ whole genome shotgun (WGS) entry which is preliminary data.</text>
</comment>
<gene>
    <name evidence="1" type="ORF">BD626DRAFT_85504</name>
</gene>
<name>A0A550C983_9AGAR</name>
<dbReference type="Proteomes" id="UP000320762">
    <property type="component" value="Unassembled WGS sequence"/>
</dbReference>
<organism evidence="1 2">
    <name type="scientific">Schizophyllum amplum</name>
    <dbReference type="NCBI Taxonomy" id="97359"/>
    <lineage>
        <taxon>Eukaryota</taxon>
        <taxon>Fungi</taxon>
        <taxon>Dikarya</taxon>
        <taxon>Basidiomycota</taxon>
        <taxon>Agaricomycotina</taxon>
        <taxon>Agaricomycetes</taxon>
        <taxon>Agaricomycetidae</taxon>
        <taxon>Agaricales</taxon>
        <taxon>Schizophyllaceae</taxon>
        <taxon>Schizophyllum</taxon>
    </lineage>
</organism>